<keyword evidence="7" id="KW-0653">Protein transport</keyword>
<dbReference type="PROSITE" id="PS52015">
    <property type="entry name" value="TONB_CTD"/>
    <property type="match status" value="1"/>
</dbReference>
<dbReference type="PANTHER" id="PTHR33446:SF2">
    <property type="entry name" value="PROTEIN TONB"/>
    <property type="match status" value="1"/>
</dbReference>
<name>A0ABP7P0V4_9SPHI</name>
<evidence type="ECO:0000256" key="9">
    <source>
        <dbReference type="ARBA" id="ARBA00023136"/>
    </source>
</evidence>
<keyword evidence="5" id="KW-0997">Cell inner membrane</keyword>
<keyword evidence="3" id="KW-0813">Transport</keyword>
<dbReference type="InterPro" id="IPR051045">
    <property type="entry name" value="TonB-dependent_transducer"/>
</dbReference>
<dbReference type="InterPro" id="IPR006260">
    <property type="entry name" value="TonB/TolA_C"/>
</dbReference>
<evidence type="ECO:0000259" key="12">
    <source>
        <dbReference type="PROSITE" id="PS52015"/>
    </source>
</evidence>
<feature type="region of interest" description="Disordered" evidence="10">
    <location>
        <begin position="138"/>
        <end position="163"/>
    </location>
</feature>
<keyword evidence="9 11" id="KW-0472">Membrane</keyword>
<evidence type="ECO:0000256" key="2">
    <source>
        <dbReference type="ARBA" id="ARBA00006555"/>
    </source>
</evidence>
<sequence length="281" mass="30630">MSMTKFNLYEMEWLDLVFDHRNKSYGAYELRQHYSRTMSKAMGLAFAAVAVWAIASLAFRHKPETMITTEVHLPDVLQPPPPVAPKQQQKVIPPQSSGLNLPKDVSKKLIFLPPVVVPEEQAVDPHTMAELQKATISNTDQAGPDASAGTGLEGIDGNGGKGNGVAAVTEDVSIHSFESIEALPVPDGGMEGWAKFLQKNLRYPAVARENNVQGRVILNFVVEKDGSISNIKIARGLGSGLDEESIRVLKLAKPWKPGIQNGHPVRVAYSIPFNFQLAEGE</sequence>
<evidence type="ECO:0000256" key="8">
    <source>
        <dbReference type="ARBA" id="ARBA00022989"/>
    </source>
</evidence>
<comment type="similarity">
    <text evidence="2">Belongs to the TonB family.</text>
</comment>
<evidence type="ECO:0000256" key="10">
    <source>
        <dbReference type="SAM" id="MobiDB-lite"/>
    </source>
</evidence>
<keyword evidence="8 11" id="KW-1133">Transmembrane helix</keyword>
<gene>
    <name evidence="13" type="ORF">GCM10022210_01280</name>
</gene>
<evidence type="ECO:0000256" key="3">
    <source>
        <dbReference type="ARBA" id="ARBA00022448"/>
    </source>
</evidence>
<feature type="domain" description="TonB C-terminal" evidence="12">
    <location>
        <begin position="188"/>
        <end position="281"/>
    </location>
</feature>
<proteinExistence type="inferred from homology"/>
<feature type="transmembrane region" description="Helical" evidence="11">
    <location>
        <begin position="41"/>
        <end position="59"/>
    </location>
</feature>
<reference evidence="14" key="1">
    <citation type="journal article" date="2019" name="Int. J. Syst. Evol. Microbiol.">
        <title>The Global Catalogue of Microorganisms (GCM) 10K type strain sequencing project: providing services to taxonomists for standard genome sequencing and annotation.</title>
        <authorList>
            <consortium name="The Broad Institute Genomics Platform"/>
            <consortium name="The Broad Institute Genome Sequencing Center for Infectious Disease"/>
            <person name="Wu L."/>
            <person name="Ma J."/>
        </authorList>
    </citation>
    <scope>NUCLEOTIDE SEQUENCE [LARGE SCALE GENOMIC DNA]</scope>
    <source>
        <strain evidence="14">JCM 16601</strain>
    </source>
</reference>
<evidence type="ECO:0000256" key="7">
    <source>
        <dbReference type="ARBA" id="ARBA00022927"/>
    </source>
</evidence>
<dbReference type="Pfam" id="PF03544">
    <property type="entry name" value="TonB_C"/>
    <property type="match status" value="1"/>
</dbReference>
<dbReference type="SUPFAM" id="SSF74653">
    <property type="entry name" value="TolA/TonB C-terminal domain"/>
    <property type="match status" value="1"/>
</dbReference>
<dbReference type="NCBIfam" id="TIGR01352">
    <property type="entry name" value="tonB_Cterm"/>
    <property type="match status" value="1"/>
</dbReference>
<organism evidence="13 14">
    <name type="scientific">Mucilaginibacter dorajii</name>
    <dbReference type="NCBI Taxonomy" id="692994"/>
    <lineage>
        <taxon>Bacteria</taxon>
        <taxon>Pseudomonadati</taxon>
        <taxon>Bacteroidota</taxon>
        <taxon>Sphingobacteriia</taxon>
        <taxon>Sphingobacteriales</taxon>
        <taxon>Sphingobacteriaceae</taxon>
        <taxon>Mucilaginibacter</taxon>
    </lineage>
</organism>
<accession>A0ABP7P0V4</accession>
<dbReference type="PANTHER" id="PTHR33446">
    <property type="entry name" value="PROTEIN TONB-RELATED"/>
    <property type="match status" value="1"/>
</dbReference>
<evidence type="ECO:0000313" key="13">
    <source>
        <dbReference type="EMBL" id="GAA3957816.1"/>
    </source>
</evidence>
<keyword evidence="14" id="KW-1185">Reference proteome</keyword>
<feature type="compositionally biased region" description="Gly residues" evidence="10">
    <location>
        <begin position="151"/>
        <end position="163"/>
    </location>
</feature>
<dbReference type="Gene3D" id="3.30.1150.10">
    <property type="match status" value="1"/>
</dbReference>
<dbReference type="Proteomes" id="UP001500742">
    <property type="component" value="Unassembled WGS sequence"/>
</dbReference>
<protein>
    <submittedName>
        <fullName evidence="13">Energy transducer TonB</fullName>
    </submittedName>
</protein>
<keyword evidence="4" id="KW-1003">Cell membrane</keyword>
<comment type="subcellular location">
    <subcellularLocation>
        <location evidence="1">Cell inner membrane</location>
        <topology evidence="1">Single-pass membrane protein</topology>
        <orientation evidence="1">Periplasmic side</orientation>
    </subcellularLocation>
</comment>
<evidence type="ECO:0000313" key="14">
    <source>
        <dbReference type="Proteomes" id="UP001500742"/>
    </source>
</evidence>
<evidence type="ECO:0000256" key="4">
    <source>
        <dbReference type="ARBA" id="ARBA00022475"/>
    </source>
</evidence>
<evidence type="ECO:0000256" key="1">
    <source>
        <dbReference type="ARBA" id="ARBA00004383"/>
    </source>
</evidence>
<dbReference type="EMBL" id="BAAAZC010000002">
    <property type="protein sequence ID" value="GAA3957816.1"/>
    <property type="molecule type" value="Genomic_DNA"/>
</dbReference>
<dbReference type="InterPro" id="IPR037682">
    <property type="entry name" value="TonB_C"/>
</dbReference>
<evidence type="ECO:0000256" key="6">
    <source>
        <dbReference type="ARBA" id="ARBA00022692"/>
    </source>
</evidence>
<evidence type="ECO:0000256" key="11">
    <source>
        <dbReference type="SAM" id="Phobius"/>
    </source>
</evidence>
<comment type="caution">
    <text evidence="13">The sequence shown here is derived from an EMBL/GenBank/DDBJ whole genome shotgun (WGS) entry which is preliminary data.</text>
</comment>
<evidence type="ECO:0000256" key="5">
    <source>
        <dbReference type="ARBA" id="ARBA00022519"/>
    </source>
</evidence>
<keyword evidence="6 11" id="KW-0812">Transmembrane</keyword>